<evidence type="ECO:0000256" key="1">
    <source>
        <dbReference type="ARBA" id="ARBA00010634"/>
    </source>
</evidence>
<dbReference type="AlphaFoldDB" id="A0A0S3QSE5"/>
<dbReference type="STRING" id="1298851.TST_0433"/>
<keyword evidence="2" id="KW-0732">Signal</keyword>
<dbReference type="RefSeq" id="WP_068549160.1">
    <property type="nucleotide sequence ID" value="NZ_AP013035.1"/>
</dbReference>
<proteinExistence type="inferred from homology"/>
<dbReference type="GO" id="GO:0016020">
    <property type="term" value="C:membrane"/>
    <property type="evidence" value="ECO:0007669"/>
    <property type="project" value="InterPro"/>
</dbReference>
<keyword evidence="3" id="KW-0449">Lipoprotein</keyword>
<dbReference type="OrthoDB" id="9785326at2"/>
<protein>
    <submittedName>
        <fullName evidence="3">Lipoprotein</fullName>
    </submittedName>
</protein>
<dbReference type="PANTHER" id="PTHR30035:SF3">
    <property type="entry name" value="INTERMEMBRANE PHOSPHOLIPID TRANSPORT SYSTEM LIPOPROTEIN MLAA"/>
    <property type="match status" value="1"/>
</dbReference>
<dbReference type="KEGG" id="ttk:TST_0433"/>
<dbReference type="GO" id="GO:0120010">
    <property type="term" value="P:intermembrane phospholipid transfer"/>
    <property type="evidence" value="ECO:0007669"/>
    <property type="project" value="TreeGrafter"/>
</dbReference>
<name>A0A0S3QSE5_THET7</name>
<evidence type="ECO:0000313" key="3">
    <source>
        <dbReference type="EMBL" id="BAT71241.1"/>
    </source>
</evidence>
<dbReference type="Proteomes" id="UP000063234">
    <property type="component" value="Chromosome"/>
</dbReference>
<dbReference type="Pfam" id="PF04333">
    <property type="entry name" value="MlaA"/>
    <property type="match status" value="1"/>
</dbReference>
<dbReference type="EMBL" id="AP013035">
    <property type="protein sequence ID" value="BAT71241.1"/>
    <property type="molecule type" value="Genomic_DNA"/>
</dbReference>
<reference evidence="4" key="1">
    <citation type="journal article" date="2018" name="Science">
        <title>A primordial and reversible TCA cycle in a facultatively chemolithoautotrophic thermophile.</title>
        <authorList>
            <person name="Nunoura T."/>
            <person name="Chikaraishi Y."/>
            <person name="Izaki R."/>
            <person name="Suwa T."/>
            <person name="Sato T."/>
            <person name="Harada T."/>
            <person name="Mori K."/>
            <person name="Kato Y."/>
            <person name="Miyazaki M."/>
            <person name="Shimamura S."/>
            <person name="Yanagawa K."/>
            <person name="Shuto A."/>
            <person name="Ohkouchi N."/>
            <person name="Fujita N."/>
            <person name="Takaki Y."/>
            <person name="Atomi H."/>
            <person name="Takai K."/>
        </authorList>
    </citation>
    <scope>NUCLEOTIDE SEQUENCE [LARGE SCALE GENOMIC DNA]</scope>
    <source>
        <strain evidence="4">DSM 17441 / JCM 13301 / NBRC 103674 / ABI70S6</strain>
    </source>
</reference>
<keyword evidence="4" id="KW-1185">Reference proteome</keyword>
<evidence type="ECO:0000313" key="4">
    <source>
        <dbReference type="Proteomes" id="UP000063234"/>
    </source>
</evidence>
<comment type="similarity">
    <text evidence="1">Belongs to the MlaA family.</text>
</comment>
<sequence>MRWFLCFVVFFMLLSLYSLSLAGASDIEIIPSTSQELEETNATMPDPIEPVNRAIFNLNDKLYYWVLRPTAKGYAKVVPEQVRRSIDNFLHNLSTPVRMANDLLQLKFKKFIIEFARFLANTTIGIAGLFDPAEKWFNLPRDDEDFGQTLGTYGVGEISYIEWPVLGPSCVRDSTGEIVDSFLDPVYYIVSTWTYAGIYALRKFNEFSFDPDRYDEIKQDSFDPYISVRNMYFQYRRKLIEE</sequence>
<gene>
    <name evidence="3" type="primary">vacJ</name>
    <name evidence="3" type="ORF">TST_0433</name>
</gene>
<evidence type="ECO:0000256" key="2">
    <source>
        <dbReference type="ARBA" id="ARBA00022729"/>
    </source>
</evidence>
<dbReference type="PANTHER" id="PTHR30035">
    <property type="entry name" value="LIPOPROTEIN VACJ-RELATED"/>
    <property type="match status" value="1"/>
</dbReference>
<dbReference type="PATRIC" id="fig|1298851.3.peg.443"/>
<dbReference type="PRINTS" id="PR01805">
    <property type="entry name" value="VACJLIPOPROT"/>
</dbReference>
<dbReference type="InterPro" id="IPR007428">
    <property type="entry name" value="MlaA"/>
</dbReference>
<accession>A0A0S3QSE5</accession>
<organism evidence="3 4">
    <name type="scientific">Thermosulfidibacter takaii (strain DSM 17441 / JCM 13301 / NBRC 103674 / ABI70S6)</name>
    <dbReference type="NCBI Taxonomy" id="1298851"/>
    <lineage>
        <taxon>Bacteria</taxon>
        <taxon>Pseudomonadati</taxon>
        <taxon>Thermosulfidibacterota</taxon>
        <taxon>Thermosulfidibacteria</taxon>
        <taxon>Thermosulfidibacterales</taxon>
        <taxon>Thermosulfidibacteraceae</taxon>
    </lineage>
</organism>